<dbReference type="Proteomes" id="UP000653156">
    <property type="component" value="Chromosome"/>
</dbReference>
<dbReference type="PROSITE" id="PS52015">
    <property type="entry name" value="TONB_CTD"/>
    <property type="match status" value="1"/>
</dbReference>
<dbReference type="GO" id="GO:0055085">
    <property type="term" value="P:transmembrane transport"/>
    <property type="evidence" value="ECO:0007669"/>
    <property type="project" value="InterPro"/>
</dbReference>
<accession>A0A892ZJL3</accession>
<evidence type="ECO:0000256" key="9">
    <source>
        <dbReference type="ARBA" id="ARBA00023136"/>
    </source>
</evidence>
<comment type="function">
    <text evidence="10">Interacts with outer membrane receptor proteins that carry out high-affinity binding and energy dependent uptake into the periplasmic space of specific substrates. It could act to transduce energy from the cytoplasmic membrane to specific energy-requiring processes in the outer membrane, resulting in the release into the periplasm of ligands bound by these outer membrane proteins.</text>
</comment>
<evidence type="ECO:0000256" key="6">
    <source>
        <dbReference type="ARBA" id="ARBA00022692"/>
    </source>
</evidence>
<feature type="domain" description="TonB C-terminal" evidence="12">
    <location>
        <begin position="156"/>
        <end position="248"/>
    </location>
</feature>
<dbReference type="SUPFAM" id="SSF74653">
    <property type="entry name" value="TolA/TonB C-terminal domain"/>
    <property type="match status" value="1"/>
</dbReference>
<keyword evidence="3 10" id="KW-0813">Transport</keyword>
<dbReference type="GO" id="GO:0015031">
    <property type="term" value="P:protein transport"/>
    <property type="evidence" value="ECO:0007669"/>
    <property type="project" value="UniProtKB-UniRule"/>
</dbReference>
<dbReference type="InterPro" id="IPR003538">
    <property type="entry name" value="TonB"/>
</dbReference>
<evidence type="ECO:0000256" key="7">
    <source>
        <dbReference type="ARBA" id="ARBA00022927"/>
    </source>
</evidence>
<feature type="region of interest" description="Disordered" evidence="11">
    <location>
        <begin position="53"/>
        <end position="183"/>
    </location>
</feature>
<evidence type="ECO:0000256" key="8">
    <source>
        <dbReference type="ARBA" id="ARBA00022989"/>
    </source>
</evidence>
<evidence type="ECO:0000256" key="3">
    <source>
        <dbReference type="ARBA" id="ARBA00022448"/>
    </source>
</evidence>
<keyword evidence="8" id="KW-1133">Transmembrane helix</keyword>
<evidence type="ECO:0000259" key="12">
    <source>
        <dbReference type="PROSITE" id="PS52015"/>
    </source>
</evidence>
<sequence length="248" mass="25524">MISDRILNPTVIAVIGGLHALLLLGAWQATPPQLALSTDSLSYVDLSGFSQAGAATTQPPAPPAQAQPKPKPPEKAKPVLKPVIKPAPRNDVAAVKEQAKPQKQPTEPVKPTAENKANHAQGQPGSADGGAATQGGGQGSGSSQNNGGNSGGSLVPPTHIGGHLGNPKPPYPALSRENGEQGSVGLRVQVSADGRAQSVAVVKSSGYPRLDRSAKNAVERYRFSPATRGGVPIAYSYTFAINFSLKER</sequence>
<keyword evidence="9" id="KW-0472">Membrane</keyword>
<evidence type="ECO:0000256" key="11">
    <source>
        <dbReference type="SAM" id="MobiDB-lite"/>
    </source>
</evidence>
<dbReference type="RefSeq" id="WP_230339901.1">
    <property type="nucleotide sequence ID" value="NZ_CP069798.1"/>
</dbReference>
<dbReference type="PANTHER" id="PTHR33446">
    <property type="entry name" value="PROTEIN TONB-RELATED"/>
    <property type="match status" value="1"/>
</dbReference>
<comment type="similarity">
    <text evidence="2 10">Belongs to the TonB family.</text>
</comment>
<dbReference type="NCBIfam" id="TIGR01352">
    <property type="entry name" value="tonB_Cterm"/>
    <property type="match status" value="1"/>
</dbReference>
<dbReference type="GO" id="GO:0031992">
    <property type="term" value="F:energy transducer activity"/>
    <property type="evidence" value="ECO:0007669"/>
    <property type="project" value="InterPro"/>
</dbReference>
<comment type="subcellular location">
    <subcellularLocation>
        <location evidence="1 10">Cell inner membrane</location>
        <topology evidence="1 10">Single-pass membrane protein</topology>
        <orientation evidence="1 10">Periplasmic side</orientation>
    </subcellularLocation>
</comment>
<dbReference type="PRINTS" id="PR01374">
    <property type="entry name" value="TONBPROTEIN"/>
</dbReference>
<dbReference type="KEGG" id="ptes:JQU52_04285"/>
<evidence type="ECO:0000313" key="14">
    <source>
        <dbReference type="Proteomes" id="UP000653156"/>
    </source>
</evidence>
<dbReference type="AlphaFoldDB" id="A0A892ZJL3"/>
<dbReference type="Gene3D" id="3.30.1150.10">
    <property type="match status" value="1"/>
</dbReference>
<keyword evidence="7 10" id="KW-0653">Protein transport</keyword>
<organism evidence="13 14">
    <name type="scientific">Paralysiella testudinis</name>
    <dbReference type="NCBI Taxonomy" id="2809020"/>
    <lineage>
        <taxon>Bacteria</taxon>
        <taxon>Pseudomonadati</taxon>
        <taxon>Pseudomonadota</taxon>
        <taxon>Betaproteobacteria</taxon>
        <taxon>Neisseriales</taxon>
        <taxon>Neisseriaceae</taxon>
        <taxon>Paralysiella</taxon>
    </lineage>
</organism>
<keyword evidence="4 10" id="KW-1003">Cell membrane</keyword>
<protein>
    <recommendedName>
        <fullName evidence="10">Protein TonB</fullName>
    </recommendedName>
</protein>
<keyword evidence="6" id="KW-0812">Transmembrane</keyword>
<dbReference type="GO" id="GO:0098797">
    <property type="term" value="C:plasma membrane protein complex"/>
    <property type="evidence" value="ECO:0007669"/>
    <property type="project" value="TreeGrafter"/>
</dbReference>
<dbReference type="Pfam" id="PF03544">
    <property type="entry name" value="TonB_C"/>
    <property type="match status" value="1"/>
</dbReference>
<dbReference type="GO" id="GO:0015891">
    <property type="term" value="P:siderophore transport"/>
    <property type="evidence" value="ECO:0007669"/>
    <property type="project" value="InterPro"/>
</dbReference>
<dbReference type="InterPro" id="IPR051045">
    <property type="entry name" value="TonB-dependent_transducer"/>
</dbReference>
<reference evidence="13" key="1">
    <citation type="submission" date="2021-02" db="EMBL/GenBank/DDBJ databases">
        <title>Neisseriaceae sp. 26B isolated from the cloaca of a Common Toad-headed Turtle (Mesoclemmys nasuta).</title>
        <authorList>
            <person name="Spergser J."/>
            <person name="Busse H.-J."/>
        </authorList>
    </citation>
    <scope>NUCLEOTIDE SEQUENCE</scope>
    <source>
        <strain evidence="13">26B</strain>
    </source>
</reference>
<name>A0A892ZJL3_9NEIS</name>
<dbReference type="InterPro" id="IPR037682">
    <property type="entry name" value="TonB_C"/>
</dbReference>
<evidence type="ECO:0000256" key="4">
    <source>
        <dbReference type="ARBA" id="ARBA00022475"/>
    </source>
</evidence>
<proteinExistence type="inferred from homology"/>
<evidence type="ECO:0000256" key="2">
    <source>
        <dbReference type="ARBA" id="ARBA00006555"/>
    </source>
</evidence>
<evidence type="ECO:0000256" key="5">
    <source>
        <dbReference type="ARBA" id="ARBA00022519"/>
    </source>
</evidence>
<dbReference type="EMBL" id="CP069798">
    <property type="protein sequence ID" value="QRQ82618.1"/>
    <property type="molecule type" value="Genomic_DNA"/>
</dbReference>
<evidence type="ECO:0000256" key="1">
    <source>
        <dbReference type="ARBA" id="ARBA00004383"/>
    </source>
</evidence>
<evidence type="ECO:0000313" key="13">
    <source>
        <dbReference type="EMBL" id="QRQ82618.1"/>
    </source>
</evidence>
<keyword evidence="14" id="KW-1185">Reference proteome</keyword>
<dbReference type="GO" id="GO:0030288">
    <property type="term" value="C:outer membrane-bounded periplasmic space"/>
    <property type="evidence" value="ECO:0007669"/>
    <property type="project" value="InterPro"/>
</dbReference>
<keyword evidence="5 10" id="KW-0997">Cell inner membrane</keyword>
<gene>
    <name evidence="13" type="ORF">JQU52_04285</name>
</gene>
<keyword evidence="10" id="KW-0735">Signal-anchor</keyword>
<evidence type="ECO:0000256" key="10">
    <source>
        <dbReference type="RuleBase" id="RU362123"/>
    </source>
</evidence>
<dbReference type="InterPro" id="IPR006260">
    <property type="entry name" value="TonB/TolA_C"/>
</dbReference>
<dbReference type="PANTHER" id="PTHR33446:SF2">
    <property type="entry name" value="PROTEIN TONB"/>
    <property type="match status" value="1"/>
</dbReference>